<dbReference type="GO" id="GO:0008818">
    <property type="term" value="F:cobalamin 5'-phosphate synthase activity"/>
    <property type="evidence" value="ECO:0007669"/>
    <property type="project" value="UniProtKB-UniRule"/>
</dbReference>
<dbReference type="GO" id="GO:0005886">
    <property type="term" value="C:plasma membrane"/>
    <property type="evidence" value="ECO:0007669"/>
    <property type="project" value="UniProtKB-SubCell"/>
</dbReference>
<keyword evidence="13 19" id="KW-0472">Membrane</keyword>
<dbReference type="EMBL" id="NFKK01000003">
    <property type="protein sequence ID" value="OUP53688.1"/>
    <property type="molecule type" value="Genomic_DNA"/>
</dbReference>
<evidence type="ECO:0000313" key="20">
    <source>
        <dbReference type="EMBL" id="OUP53688.1"/>
    </source>
</evidence>
<dbReference type="EC" id="2.7.8.26" evidence="5 19"/>
<evidence type="ECO:0000256" key="2">
    <source>
        <dbReference type="ARBA" id="ARBA00004651"/>
    </source>
</evidence>
<comment type="function">
    <text evidence="14 19">Joins adenosylcobinamide-GDP and alpha-ribazole to generate adenosylcobalamin (Ado-cobalamin). Also synthesizes adenosylcobalamin 5'-phosphate from adenosylcobinamide-GDP and alpha-ribazole 5'-phosphate.</text>
</comment>
<feature type="transmembrane region" description="Helical" evidence="19">
    <location>
        <begin position="110"/>
        <end position="132"/>
    </location>
</feature>
<evidence type="ECO:0000256" key="5">
    <source>
        <dbReference type="ARBA" id="ARBA00013200"/>
    </source>
</evidence>
<evidence type="ECO:0000256" key="7">
    <source>
        <dbReference type="ARBA" id="ARBA00022475"/>
    </source>
</evidence>
<evidence type="ECO:0000256" key="14">
    <source>
        <dbReference type="ARBA" id="ARBA00025228"/>
    </source>
</evidence>
<feature type="transmembrane region" description="Helical" evidence="19">
    <location>
        <begin position="63"/>
        <end position="82"/>
    </location>
</feature>
<dbReference type="InterPro" id="IPR003805">
    <property type="entry name" value="CobS"/>
</dbReference>
<dbReference type="RefSeq" id="WP_087370929.1">
    <property type="nucleotide sequence ID" value="NZ_NFKK01000003.1"/>
</dbReference>
<evidence type="ECO:0000256" key="8">
    <source>
        <dbReference type="ARBA" id="ARBA00022573"/>
    </source>
</evidence>
<accession>A0A1Y4LAF1</accession>
<evidence type="ECO:0000256" key="12">
    <source>
        <dbReference type="ARBA" id="ARBA00022989"/>
    </source>
</evidence>
<sequence length="257" mass="28005">MNSLISGFCVAFSMYSFIPMPQLTWDKKTMRYALCFLPFVGVLIGACQYLWFLFCTHFEANTLFYAIGATLLPVLISGGIHLDGLTDTSDALGSHSEPERRLEIMKDPHVGAFGVLGMVVFLMCETALFAQLYETPNYLFLALCGSTLARIVGGRAIVSLPCAKNTGLAYIFAENSEKERTKHAMLFELIAAFLALAVISRSIWVVISIAAVILWCIGHARLCQKRFGGITGDLAGFLISTTELLLLLIAVIGGLCA</sequence>
<dbReference type="PANTHER" id="PTHR34148:SF1">
    <property type="entry name" value="ADENOSYLCOBINAMIDE-GDP RIBAZOLETRANSFERASE"/>
    <property type="match status" value="1"/>
</dbReference>
<name>A0A1Y4LAF1_9FIRM</name>
<keyword evidence="10 19" id="KW-0812">Transmembrane</keyword>
<comment type="subcellular location">
    <subcellularLocation>
        <location evidence="2 19">Cell membrane</location>
        <topology evidence="2 19">Multi-pass membrane protein</topology>
    </subcellularLocation>
</comment>
<evidence type="ECO:0000256" key="15">
    <source>
        <dbReference type="ARBA" id="ARBA00032605"/>
    </source>
</evidence>
<dbReference type="NCBIfam" id="TIGR00317">
    <property type="entry name" value="cobS"/>
    <property type="match status" value="1"/>
</dbReference>
<comment type="catalytic activity">
    <reaction evidence="18 19">
        <text>alpha-ribazole 5'-phosphate + adenosylcob(III)inamide-GDP = adenosylcob(III)alamin 5'-phosphate + GMP + H(+)</text>
        <dbReference type="Rhea" id="RHEA:23560"/>
        <dbReference type="ChEBI" id="CHEBI:15378"/>
        <dbReference type="ChEBI" id="CHEBI:57918"/>
        <dbReference type="ChEBI" id="CHEBI:58115"/>
        <dbReference type="ChEBI" id="CHEBI:60487"/>
        <dbReference type="ChEBI" id="CHEBI:60493"/>
        <dbReference type="EC" id="2.7.8.26"/>
    </reaction>
</comment>
<evidence type="ECO:0000256" key="17">
    <source>
        <dbReference type="ARBA" id="ARBA00048623"/>
    </source>
</evidence>
<keyword evidence="8 19" id="KW-0169">Cobalamin biosynthesis</keyword>
<feature type="transmembrane region" description="Helical" evidence="19">
    <location>
        <begin position="186"/>
        <end position="215"/>
    </location>
</feature>
<comment type="catalytic activity">
    <reaction evidence="17 19">
        <text>alpha-ribazole + adenosylcob(III)inamide-GDP = adenosylcob(III)alamin + GMP + H(+)</text>
        <dbReference type="Rhea" id="RHEA:16049"/>
        <dbReference type="ChEBI" id="CHEBI:10329"/>
        <dbReference type="ChEBI" id="CHEBI:15378"/>
        <dbReference type="ChEBI" id="CHEBI:18408"/>
        <dbReference type="ChEBI" id="CHEBI:58115"/>
        <dbReference type="ChEBI" id="CHEBI:60487"/>
        <dbReference type="EC" id="2.7.8.26"/>
    </reaction>
</comment>
<dbReference type="HAMAP" id="MF_00719">
    <property type="entry name" value="CobS"/>
    <property type="match status" value="1"/>
</dbReference>
<keyword evidence="9 19" id="KW-0808">Transferase</keyword>
<dbReference type="Proteomes" id="UP000195897">
    <property type="component" value="Unassembled WGS sequence"/>
</dbReference>
<gene>
    <name evidence="19" type="primary">cobS</name>
    <name evidence="20" type="ORF">B5F17_03640</name>
</gene>
<dbReference type="Pfam" id="PF02654">
    <property type="entry name" value="CobS"/>
    <property type="match status" value="1"/>
</dbReference>
<keyword evidence="7 19" id="KW-1003">Cell membrane</keyword>
<dbReference type="GO" id="GO:0051073">
    <property type="term" value="F:adenosylcobinamide-GDP ribazoletransferase activity"/>
    <property type="evidence" value="ECO:0007669"/>
    <property type="project" value="UniProtKB-UniRule"/>
</dbReference>
<evidence type="ECO:0000256" key="16">
    <source>
        <dbReference type="ARBA" id="ARBA00032853"/>
    </source>
</evidence>
<evidence type="ECO:0000256" key="19">
    <source>
        <dbReference type="HAMAP-Rule" id="MF_00719"/>
    </source>
</evidence>
<comment type="pathway">
    <text evidence="3 19">Cofactor biosynthesis; adenosylcobalamin biosynthesis; adenosylcobalamin from cob(II)yrinate a,c-diamide: step 7/7.</text>
</comment>
<feature type="transmembrane region" description="Helical" evidence="19">
    <location>
        <begin position="235"/>
        <end position="256"/>
    </location>
</feature>
<comment type="cofactor">
    <cofactor evidence="1 19">
        <name>Mg(2+)</name>
        <dbReference type="ChEBI" id="CHEBI:18420"/>
    </cofactor>
</comment>
<evidence type="ECO:0000256" key="13">
    <source>
        <dbReference type="ARBA" id="ARBA00023136"/>
    </source>
</evidence>
<proteinExistence type="inferred from homology"/>
<dbReference type="PANTHER" id="PTHR34148">
    <property type="entry name" value="ADENOSYLCOBINAMIDE-GDP RIBAZOLETRANSFERASE"/>
    <property type="match status" value="1"/>
</dbReference>
<comment type="similarity">
    <text evidence="4 19">Belongs to the CobS family.</text>
</comment>
<evidence type="ECO:0000313" key="21">
    <source>
        <dbReference type="Proteomes" id="UP000195897"/>
    </source>
</evidence>
<evidence type="ECO:0000256" key="1">
    <source>
        <dbReference type="ARBA" id="ARBA00001946"/>
    </source>
</evidence>
<reference evidence="21" key="1">
    <citation type="submission" date="2017-04" db="EMBL/GenBank/DDBJ databases">
        <title>Function of individual gut microbiota members based on whole genome sequencing of pure cultures obtained from chicken caecum.</title>
        <authorList>
            <person name="Medvecky M."/>
            <person name="Cejkova D."/>
            <person name="Polansky O."/>
            <person name="Karasova D."/>
            <person name="Kubasova T."/>
            <person name="Cizek A."/>
            <person name="Rychlik I."/>
        </authorList>
    </citation>
    <scope>NUCLEOTIDE SEQUENCE [LARGE SCALE GENOMIC DNA]</scope>
    <source>
        <strain evidence="21">An180</strain>
    </source>
</reference>
<evidence type="ECO:0000256" key="10">
    <source>
        <dbReference type="ARBA" id="ARBA00022692"/>
    </source>
</evidence>
<evidence type="ECO:0000256" key="6">
    <source>
        <dbReference type="ARBA" id="ARBA00015850"/>
    </source>
</evidence>
<dbReference type="UniPathway" id="UPA00148">
    <property type="reaction ID" value="UER00238"/>
</dbReference>
<evidence type="ECO:0000256" key="4">
    <source>
        <dbReference type="ARBA" id="ARBA00010561"/>
    </source>
</evidence>
<evidence type="ECO:0000256" key="3">
    <source>
        <dbReference type="ARBA" id="ARBA00004663"/>
    </source>
</evidence>
<dbReference type="GO" id="GO:0009236">
    <property type="term" value="P:cobalamin biosynthetic process"/>
    <property type="evidence" value="ECO:0007669"/>
    <property type="project" value="UniProtKB-UniRule"/>
</dbReference>
<keyword evidence="12 19" id="KW-1133">Transmembrane helix</keyword>
<evidence type="ECO:0000256" key="11">
    <source>
        <dbReference type="ARBA" id="ARBA00022842"/>
    </source>
</evidence>
<organism evidence="20 21">
    <name type="scientific">Butyricicoccus pullicaecorum</name>
    <dbReference type="NCBI Taxonomy" id="501571"/>
    <lineage>
        <taxon>Bacteria</taxon>
        <taxon>Bacillati</taxon>
        <taxon>Bacillota</taxon>
        <taxon>Clostridia</taxon>
        <taxon>Eubacteriales</taxon>
        <taxon>Butyricicoccaceae</taxon>
        <taxon>Butyricicoccus</taxon>
    </lineage>
</organism>
<dbReference type="AlphaFoldDB" id="A0A1Y4LAF1"/>
<comment type="caution">
    <text evidence="20">The sequence shown here is derived from an EMBL/GenBank/DDBJ whole genome shotgun (WGS) entry which is preliminary data.</text>
</comment>
<feature type="transmembrane region" description="Helical" evidence="19">
    <location>
        <begin position="32"/>
        <end position="51"/>
    </location>
</feature>
<protein>
    <recommendedName>
        <fullName evidence="6 19">Adenosylcobinamide-GDP ribazoletransferase</fullName>
        <ecNumber evidence="5 19">2.7.8.26</ecNumber>
    </recommendedName>
    <alternativeName>
        <fullName evidence="16 19">Cobalamin synthase</fullName>
    </alternativeName>
    <alternativeName>
        <fullName evidence="15 19">Cobalamin-5'-phosphate synthase</fullName>
    </alternativeName>
</protein>
<evidence type="ECO:0000256" key="9">
    <source>
        <dbReference type="ARBA" id="ARBA00022679"/>
    </source>
</evidence>
<evidence type="ECO:0000256" key="18">
    <source>
        <dbReference type="ARBA" id="ARBA00049504"/>
    </source>
</evidence>
<keyword evidence="11 19" id="KW-0460">Magnesium</keyword>